<dbReference type="InterPro" id="IPR051796">
    <property type="entry name" value="ISF_SsuE-like"/>
</dbReference>
<feature type="domain" description="NADPH-dependent FMN reductase-like" evidence="4">
    <location>
        <begin position="1"/>
        <end position="103"/>
    </location>
</feature>
<reference evidence="5" key="1">
    <citation type="submission" date="2022-09" db="EMBL/GenBank/DDBJ databases">
        <title>Actin cytoskeleton and complex cell architecture in an #Asgard archaeon.</title>
        <authorList>
            <person name="Ponce Toledo R.I."/>
            <person name="Schleper C."/>
            <person name="Rodrigues Oliveira T."/>
            <person name="Wollweber F."/>
            <person name="Xu J."/>
            <person name="Rittmann S."/>
            <person name="Klingl A."/>
            <person name="Pilhofer M."/>
        </authorList>
    </citation>
    <scope>NUCLEOTIDE SEQUENCE</scope>
    <source>
        <strain evidence="5">B-35</strain>
    </source>
</reference>
<dbReference type="Proteomes" id="UP001208689">
    <property type="component" value="Chromosome"/>
</dbReference>
<dbReference type="PANTHER" id="PTHR43278">
    <property type="entry name" value="NAD(P)H-DEPENDENT FMN-CONTAINING OXIDOREDUCTASE YWQN-RELATED"/>
    <property type="match status" value="1"/>
</dbReference>
<evidence type="ECO:0000259" key="4">
    <source>
        <dbReference type="Pfam" id="PF03358"/>
    </source>
</evidence>
<dbReference type="SUPFAM" id="SSF52218">
    <property type="entry name" value="Flavoproteins"/>
    <property type="match status" value="1"/>
</dbReference>
<comment type="similarity">
    <text evidence="3">Belongs to the SsuE family. Isf subfamily.</text>
</comment>
<evidence type="ECO:0000256" key="1">
    <source>
        <dbReference type="ARBA" id="ARBA00022630"/>
    </source>
</evidence>
<keyword evidence="1" id="KW-0285">Flavoprotein</keyword>
<dbReference type="InterPro" id="IPR005025">
    <property type="entry name" value="FMN_Rdtase-like_dom"/>
</dbReference>
<dbReference type="PANTHER" id="PTHR43278:SF2">
    <property type="entry name" value="IRON-SULFUR FLAVOPROTEIN"/>
    <property type="match status" value="1"/>
</dbReference>
<dbReference type="EMBL" id="CP104013">
    <property type="protein sequence ID" value="UYP45728.1"/>
    <property type="molecule type" value="Genomic_DNA"/>
</dbReference>
<evidence type="ECO:0000256" key="3">
    <source>
        <dbReference type="ARBA" id="ARBA00038292"/>
    </source>
</evidence>
<gene>
    <name evidence="5" type="ORF">NEF87_002013</name>
</gene>
<sequence>MNILLLNGSASTTQTEFDLFLQSFEGKLEELGHQISLLTIKDMQINFCIGCFGCWVKHPGKCVFNDEQEKIYRAVLKSDLVILGSPLIMGFINSNIKKVCDRLIPLLRPYVEVFKGEIRHVRRYKKFPKFALLVEKELDTDEEDLILLKEIFERTTRNFHTQLIYLKTTQNSMEEIVYATIGH</sequence>
<proteinExistence type="inferred from homology"/>
<keyword evidence="2" id="KW-0288">FMN</keyword>
<dbReference type="InterPro" id="IPR029039">
    <property type="entry name" value="Flavoprotein-like_sf"/>
</dbReference>
<protein>
    <recommendedName>
        <fullName evidence="4">NADPH-dependent FMN reductase-like domain-containing protein</fullName>
    </recommendedName>
</protein>
<dbReference type="Pfam" id="PF03358">
    <property type="entry name" value="FMN_red"/>
    <property type="match status" value="1"/>
</dbReference>
<evidence type="ECO:0000313" key="6">
    <source>
        <dbReference type="Proteomes" id="UP001208689"/>
    </source>
</evidence>
<evidence type="ECO:0000313" key="5">
    <source>
        <dbReference type="EMBL" id="UYP45728.1"/>
    </source>
</evidence>
<dbReference type="Gene3D" id="3.40.50.360">
    <property type="match status" value="1"/>
</dbReference>
<organism evidence="5 6">
    <name type="scientific">Candidatus Lokiarchaeum ossiferum</name>
    <dbReference type="NCBI Taxonomy" id="2951803"/>
    <lineage>
        <taxon>Archaea</taxon>
        <taxon>Promethearchaeati</taxon>
        <taxon>Promethearchaeota</taxon>
        <taxon>Promethearchaeia</taxon>
        <taxon>Promethearchaeales</taxon>
        <taxon>Promethearchaeaceae</taxon>
        <taxon>Candidatus Lokiarchaeum</taxon>
    </lineage>
</organism>
<name>A0ABY6HQD7_9ARCH</name>
<keyword evidence="6" id="KW-1185">Reference proteome</keyword>
<accession>A0ABY6HQD7</accession>
<evidence type="ECO:0000256" key="2">
    <source>
        <dbReference type="ARBA" id="ARBA00022643"/>
    </source>
</evidence>